<evidence type="ECO:0000256" key="4">
    <source>
        <dbReference type="ARBA" id="ARBA00022679"/>
    </source>
</evidence>
<evidence type="ECO:0000256" key="2">
    <source>
        <dbReference type="ARBA" id="ARBA00007441"/>
    </source>
</evidence>
<protein>
    <submittedName>
        <fullName evidence="7">Aminotransferase class I/II-fold pyridoxal phosphate-dependent enzyme</fullName>
    </submittedName>
</protein>
<reference evidence="8" key="1">
    <citation type="journal article" date="2019" name="Int. J. Syst. Evol. Microbiol.">
        <title>The Global Catalogue of Microorganisms (GCM) 10K type strain sequencing project: providing services to taxonomists for standard genome sequencing and annotation.</title>
        <authorList>
            <consortium name="The Broad Institute Genomics Platform"/>
            <consortium name="The Broad Institute Genome Sequencing Center for Infectious Disease"/>
            <person name="Wu L."/>
            <person name="Ma J."/>
        </authorList>
    </citation>
    <scope>NUCLEOTIDE SEQUENCE [LARGE SCALE GENOMIC DNA]</scope>
    <source>
        <strain evidence="8">JCM 31037</strain>
    </source>
</reference>
<proteinExistence type="inferred from homology"/>
<evidence type="ECO:0000256" key="1">
    <source>
        <dbReference type="ARBA" id="ARBA00001933"/>
    </source>
</evidence>
<dbReference type="Pfam" id="PF00155">
    <property type="entry name" value="Aminotran_1_2"/>
    <property type="match status" value="1"/>
</dbReference>
<comment type="cofactor">
    <cofactor evidence="1">
        <name>pyridoxal 5'-phosphate</name>
        <dbReference type="ChEBI" id="CHEBI:597326"/>
    </cofactor>
</comment>
<gene>
    <name evidence="7" type="ORF">ACFQ4H_19350</name>
</gene>
<dbReference type="InterPro" id="IPR015421">
    <property type="entry name" value="PyrdxlP-dep_Trfase_major"/>
</dbReference>
<dbReference type="PANTHER" id="PTHR46383">
    <property type="entry name" value="ASPARTATE AMINOTRANSFERASE"/>
    <property type="match status" value="1"/>
</dbReference>
<organism evidence="7 8">
    <name type="scientific">Micromonospora sonneratiae</name>
    <dbReference type="NCBI Taxonomy" id="1184706"/>
    <lineage>
        <taxon>Bacteria</taxon>
        <taxon>Bacillati</taxon>
        <taxon>Actinomycetota</taxon>
        <taxon>Actinomycetes</taxon>
        <taxon>Micromonosporales</taxon>
        <taxon>Micromonosporaceae</taxon>
        <taxon>Micromonospora</taxon>
    </lineage>
</organism>
<accession>A0ABW3YHP3</accession>
<dbReference type="InterPro" id="IPR050596">
    <property type="entry name" value="AspAT/PAT-like"/>
</dbReference>
<comment type="caution">
    <text evidence="7">The sequence shown here is derived from an EMBL/GenBank/DDBJ whole genome shotgun (WGS) entry which is preliminary data.</text>
</comment>
<name>A0ABW3YHP3_9ACTN</name>
<keyword evidence="4" id="KW-0808">Transferase</keyword>
<dbReference type="Proteomes" id="UP001597260">
    <property type="component" value="Unassembled WGS sequence"/>
</dbReference>
<evidence type="ECO:0000313" key="8">
    <source>
        <dbReference type="Proteomes" id="UP001597260"/>
    </source>
</evidence>
<keyword evidence="5" id="KW-0663">Pyridoxal phosphate</keyword>
<dbReference type="PANTHER" id="PTHR46383:SF1">
    <property type="entry name" value="ASPARTATE AMINOTRANSFERASE"/>
    <property type="match status" value="1"/>
</dbReference>
<keyword evidence="3 7" id="KW-0032">Aminotransferase</keyword>
<dbReference type="RefSeq" id="WP_377572400.1">
    <property type="nucleotide sequence ID" value="NZ_JBHTMP010000029.1"/>
</dbReference>
<evidence type="ECO:0000313" key="7">
    <source>
        <dbReference type="EMBL" id="MFD1323248.1"/>
    </source>
</evidence>
<sequence>MNAARAGSTVASCSTTNSLNAKMHSEVEQQRKPSLTAFEIQALSAGINLTDGHPRQDLTPSQRKIVERLPQLFDQAGSQDFNELERRSQRAFMDAVGQACAPVESGRVHSIYASSVATTAVGYAMARCGGTIALLHPTFDNLHDLLSRHLHVVPLEEPYDAAAAPAAVAAQGATAIFLTTPNNPTGSYLDESQLQDLITGCLKHDLTLCLDTSFRGFDPRAQFDHYEHLEGSGVRYVVIEDTGKLWPVLELKLGFIAVSKHWQTEFEQVLSDILLSVSPLVLSLVEKLAEDAANGGLQRLQELMIVNRTTVANAVAEMPGVVCPDTDARVSVTRIQFPSAVAADRVHAGLLERGIHVLPCGPFHWAQPQKPVDTLRVALARNPDEVARAMTQLRDVWTELRA</sequence>
<dbReference type="InterPro" id="IPR015424">
    <property type="entry name" value="PyrdxlP-dep_Trfase"/>
</dbReference>
<keyword evidence="8" id="KW-1185">Reference proteome</keyword>
<dbReference type="EMBL" id="JBHTMP010000029">
    <property type="protein sequence ID" value="MFD1323248.1"/>
    <property type="molecule type" value="Genomic_DNA"/>
</dbReference>
<dbReference type="InterPro" id="IPR015422">
    <property type="entry name" value="PyrdxlP-dep_Trfase_small"/>
</dbReference>
<comment type="similarity">
    <text evidence="2">Belongs to the class-I pyridoxal-phosphate-dependent aminotransferase family.</text>
</comment>
<dbReference type="Gene3D" id="3.40.640.10">
    <property type="entry name" value="Type I PLP-dependent aspartate aminotransferase-like (Major domain)"/>
    <property type="match status" value="1"/>
</dbReference>
<dbReference type="SUPFAM" id="SSF53383">
    <property type="entry name" value="PLP-dependent transferases"/>
    <property type="match status" value="1"/>
</dbReference>
<feature type="domain" description="Aminotransferase class I/classII large" evidence="6">
    <location>
        <begin position="160"/>
        <end position="391"/>
    </location>
</feature>
<evidence type="ECO:0000256" key="5">
    <source>
        <dbReference type="ARBA" id="ARBA00022898"/>
    </source>
</evidence>
<dbReference type="GO" id="GO:0008483">
    <property type="term" value="F:transaminase activity"/>
    <property type="evidence" value="ECO:0007669"/>
    <property type="project" value="UniProtKB-KW"/>
</dbReference>
<evidence type="ECO:0000259" key="6">
    <source>
        <dbReference type="Pfam" id="PF00155"/>
    </source>
</evidence>
<dbReference type="Gene3D" id="3.90.1150.10">
    <property type="entry name" value="Aspartate Aminotransferase, domain 1"/>
    <property type="match status" value="1"/>
</dbReference>
<evidence type="ECO:0000256" key="3">
    <source>
        <dbReference type="ARBA" id="ARBA00022576"/>
    </source>
</evidence>
<dbReference type="InterPro" id="IPR004839">
    <property type="entry name" value="Aminotransferase_I/II_large"/>
</dbReference>